<comment type="caution">
    <text evidence="7">The sequence shown here is derived from an EMBL/GenBank/DDBJ whole genome shotgun (WGS) entry which is preliminary data.</text>
</comment>
<evidence type="ECO:0000256" key="1">
    <source>
        <dbReference type="ARBA" id="ARBA00004167"/>
    </source>
</evidence>
<accession>A0AAW2TTE5</accession>
<reference evidence="7" key="2">
    <citation type="journal article" date="2024" name="Plant">
        <title>Genomic evolution and insights into agronomic trait innovations of Sesamum species.</title>
        <authorList>
            <person name="Miao H."/>
            <person name="Wang L."/>
            <person name="Qu L."/>
            <person name="Liu H."/>
            <person name="Sun Y."/>
            <person name="Le M."/>
            <person name="Wang Q."/>
            <person name="Wei S."/>
            <person name="Zheng Y."/>
            <person name="Lin W."/>
            <person name="Duan Y."/>
            <person name="Cao H."/>
            <person name="Xiong S."/>
            <person name="Wang X."/>
            <person name="Wei L."/>
            <person name="Li C."/>
            <person name="Ma Q."/>
            <person name="Ju M."/>
            <person name="Zhao R."/>
            <person name="Li G."/>
            <person name="Mu C."/>
            <person name="Tian Q."/>
            <person name="Mei H."/>
            <person name="Zhang T."/>
            <person name="Gao T."/>
            <person name="Zhang H."/>
        </authorList>
    </citation>
    <scope>NUCLEOTIDE SEQUENCE</scope>
    <source>
        <strain evidence="7">KEN1</strain>
    </source>
</reference>
<evidence type="ECO:0000256" key="2">
    <source>
        <dbReference type="ARBA" id="ARBA00022692"/>
    </source>
</evidence>
<dbReference type="GO" id="GO:0016020">
    <property type="term" value="C:membrane"/>
    <property type="evidence" value="ECO:0007669"/>
    <property type="project" value="UniProtKB-SubCell"/>
</dbReference>
<sequence>MNIVKWAPIVVAVFVLGFVSSSISYAAFVPADKYLIACGSSQNVTFLGQTYVPDSVQSSFSLKSQGNSYGATSNSTAPFPIYQSARVFSSTTYYRFNIEQEGRHWVRLHFYPLPGRNLSSASLTVVTEDFVLLHNFSFDSHNGSYLFKEYLINVTSDSLSIAFIPGNNSVAFCQCYRSCVRPGQPDF</sequence>
<dbReference type="PANTHER" id="PTHR34590:SF10">
    <property type="entry name" value="RECEPTOR-LIKE PROTEIN KINASE HERK 1"/>
    <property type="match status" value="1"/>
</dbReference>
<evidence type="ECO:0000256" key="5">
    <source>
        <dbReference type="ARBA" id="ARBA00023136"/>
    </source>
</evidence>
<dbReference type="InterPro" id="IPR045272">
    <property type="entry name" value="ANXUR1/2-like"/>
</dbReference>
<gene>
    <name evidence="7" type="ORF">Slati_3998000</name>
</gene>
<dbReference type="GO" id="GO:0004714">
    <property type="term" value="F:transmembrane receptor protein tyrosine kinase activity"/>
    <property type="evidence" value="ECO:0007669"/>
    <property type="project" value="InterPro"/>
</dbReference>
<protein>
    <submittedName>
        <fullName evidence="7">Receptor-like protein kinase THESEUS 1</fullName>
    </submittedName>
</protein>
<keyword evidence="5" id="KW-0472">Membrane</keyword>
<dbReference type="Gene3D" id="2.60.120.430">
    <property type="entry name" value="Galactose-binding lectin"/>
    <property type="match status" value="1"/>
</dbReference>
<comment type="subcellular location">
    <subcellularLocation>
        <location evidence="1">Membrane</location>
        <topology evidence="1">Single-pass membrane protein</topology>
    </subcellularLocation>
</comment>
<reference evidence="7" key="1">
    <citation type="submission" date="2020-06" db="EMBL/GenBank/DDBJ databases">
        <authorList>
            <person name="Li T."/>
            <person name="Hu X."/>
            <person name="Zhang T."/>
            <person name="Song X."/>
            <person name="Zhang H."/>
            <person name="Dai N."/>
            <person name="Sheng W."/>
            <person name="Hou X."/>
            <person name="Wei L."/>
        </authorList>
    </citation>
    <scope>NUCLEOTIDE SEQUENCE</scope>
    <source>
        <strain evidence="7">KEN1</strain>
        <tissue evidence="7">Leaf</tissue>
    </source>
</reference>
<evidence type="ECO:0000256" key="6">
    <source>
        <dbReference type="ARBA" id="ARBA00023180"/>
    </source>
</evidence>
<keyword evidence="7" id="KW-0808">Transferase</keyword>
<keyword evidence="6" id="KW-0325">Glycoprotein</keyword>
<evidence type="ECO:0000256" key="3">
    <source>
        <dbReference type="ARBA" id="ARBA00022729"/>
    </source>
</evidence>
<evidence type="ECO:0000313" key="7">
    <source>
        <dbReference type="EMBL" id="KAL0406841.1"/>
    </source>
</evidence>
<keyword evidence="7" id="KW-0675">Receptor</keyword>
<dbReference type="PANTHER" id="PTHR34590">
    <property type="entry name" value="OS03G0124300 PROTEIN-RELATED"/>
    <property type="match status" value="1"/>
</dbReference>
<dbReference type="FunFam" id="2.60.120.430:FF:000005">
    <property type="entry name" value="Putative receptor-like protein kinase"/>
    <property type="match status" value="1"/>
</dbReference>
<name>A0AAW2TTE5_9LAMI</name>
<keyword evidence="4" id="KW-1133">Transmembrane helix</keyword>
<organism evidence="7">
    <name type="scientific">Sesamum latifolium</name>
    <dbReference type="NCBI Taxonomy" id="2727402"/>
    <lineage>
        <taxon>Eukaryota</taxon>
        <taxon>Viridiplantae</taxon>
        <taxon>Streptophyta</taxon>
        <taxon>Embryophyta</taxon>
        <taxon>Tracheophyta</taxon>
        <taxon>Spermatophyta</taxon>
        <taxon>Magnoliopsida</taxon>
        <taxon>eudicotyledons</taxon>
        <taxon>Gunneridae</taxon>
        <taxon>Pentapetalae</taxon>
        <taxon>asterids</taxon>
        <taxon>lamiids</taxon>
        <taxon>Lamiales</taxon>
        <taxon>Pedaliaceae</taxon>
        <taxon>Sesamum</taxon>
    </lineage>
</organism>
<keyword evidence="2" id="KW-0812">Transmembrane</keyword>
<dbReference type="EMBL" id="JACGWN010000014">
    <property type="protein sequence ID" value="KAL0406841.1"/>
    <property type="molecule type" value="Genomic_DNA"/>
</dbReference>
<dbReference type="AlphaFoldDB" id="A0AAW2TTE5"/>
<keyword evidence="7" id="KW-0418">Kinase</keyword>
<evidence type="ECO:0000256" key="4">
    <source>
        <dbReference type="ARBA" id="ARBA00022989"/>
    </source>
</evidence>
<proteinExistence type="predicted"/>
<keyword evidence="3" id="KW-0732">Signal</keyword>